<proteinExistence type="predicted"/>
<protein>
    <recommendedName>
        <fullName evidence="2">DinB-like domain-containing protein</fullName>
    </recommendedName>
</protein>
<accession>A0A3B1E8S2</accession>
<evidence type="ECO:0000313" key="1">
    <source>
        <dbReference type="EMBL" id="VAX41907.1"/>
    </source>
</evidence>
<reference evidence="1" key="1">
    <citation type="submission" date="2018-06" db="EMBL/GenBank/DDBJ databases">
        <authorList>
            <person name="Zhirakovskaya E."/>
        </authorList>
    </citation>
    <scope>NUCLEOTIDE SEQUENCE</scope>
</reference>
<dbReference type="SUPFAM" id="SSF109854">
    <property type="entry name" value="DinB/YfiT-like putative metalloenzymes"/>
    <property type="match status" value="1"/>
</dbReference>
<gene>
    <name evidence="1" type="ORF">MNBD_PLANCTO03-1186</name>
</gene>
<dbReference type="Gene3D" id="1.20.120.450">
    <property type="entry name" value="dinb family like domain"/>
    <property type="match status" value="1"/>
</dbReference>
<name>A0A3B1E8S2_9ZZZZ</name>
<organism evidence="1">
    <name type="scientific">hydrothermal vent metagenome</name>
    <dbReference type="NCBI Taxonomy" id="652676"/>
    <lineage>
        <taxon>unclassified sequences</taxon>
        <taxon>metagenomes</taxon>
        <taxon>ecological metagenomes</taxon>
    </lineage>
</organism>
<evidence type="ECO:0008006" key="2">
    <source>
        <dbReference type="Google" id="ProtNLM"/>
    </source>
</evidence>
<dbReference type="InterPro" id="IPR034660">
    <property type="entry name" value="DinB/YfiT-like"/>
</dbReference>
<sequence length="175" mass="19196">MGNLAPIVTASSMPLMMYAEGLLKGITPDIFARMPTGPDGIITTNHPAFIFGHLSIYPVMIMKICGVEDFAITNPDGFDELFTHETICKDDPEGTIYPAMEAVTTHFYAAHKAMFARIAELSDEQLSEPHGMEDEFFAKWPSRGAAASFMAGSHTFLHIGQLSTWRRCMGLGSAF</sequence>
<dbReference type="EMBL" id="UOGK01000610">
    <property type="protein sequence ID" value="VAX41907.1"/>
    <property type="molecule type" value="Genomic_DNA"/>
</dbReference>
<dbReference type="AlphaFoldDB" id="A0A3B1E8S2"/>